<organism evidence="1 2">
    <name type="scientific">Brachyspira pilosicoli</name>
    <name type="common">Serpulina pilosicoli</name>
    <dbReference type="NCBI Taxonomy" id="52584"/>
    <lineage>
        <taxon>Bacteria</taxon>
        <taxon>Pseudomonadati</taxon>
        <taxon>Spirochaetota</taxon>
        <taxon>Spirochaetia</taxon>
        <taxon>Brachyspirales</taxon>
        <taxon>Brachyspiraceae</taxon>
        <taxon>Brachyspira</taxon>
    </lineage>
</organism>
<proteinExistence type="predicted"/>
<dbReference type="OrthoDB" id="3196277at2"/>
<reference evidence="1 2" key="1">
    <citation type="journal article" date="1992" name="Lakartidningen">
        <title>[Penicillin V and not amoxicillin is the first choice preparation in acute otitis].</title>
        <authorList>
            <person name="Kamme C."/>
            <person name="Lundgren K."/>
            <person name="Prellner K."/>
        </authorList>
    </citation>
    <scope>NUCLEOTIDE SEQUENCE [LARGE SCALE GENOMIC DNA]</scope>
    <source>
        <strain evidence="1 2">PC5538III-hc</strain>
    </source>
</reference>
<dbReference type="Proteomes" id="UP000323176">
    <property type="component" value="Unassembled WGS sequence"/>
</dbReference>
<comment type="caution">
    <text evidence="1">The sequence shown here is derived from an EMBL/GenBank/DDBJ whole genome shotgun (WGS) entry which is preliminary data.</text>
</comment>
<dbReference type="EMBL" id="SAXY01000069">
    <property type="protein sequence ID" value="TXJ37226.1"/>
    <property type="molecule type" value="Genomic_DNA"/>
</dbReference>
<accession>A0A5C8EHM7</accession>
<gene>
    <name evidence="1" type="ORF">EPJ72_11260</name>
</gene>
<protein>
    <submittedName>
        <fullName evidence="1">Uncharacterized protein</fullName>
    </submittedName>
</protein>
<name>A0A5C8EHM7_BRAPL</name>
<sequence>MIEKININVDKIKTLSDVLKNYIFIIKKTKFKLKKKKQIKEYRAIDTIYVSLDRLNDTAIYLNEMVLNRTNSPQAFDFYDFINNSYVIINCIYHIAEVFNIDLSDIKENKYHLQNIIGLDSINDECSDDDYFNYIRSISSVHPIVTDRHHKICGESFHTSPFSIWLRGINKNTHLCIRRYVDFEIKDIHLNIYDIYNHIYSKIDFIDEIIKNVNDYIFIEKEKLINTNMKSKNDFINYIDYLFYLKEEANDRDINFPLYTSLGDNFFVIELLLNKSVSNSYNQNKIDLYKNAIKYSIEFYHQSLQLLDKNYSGIKYPNKDNETDLLTLLISGLEYPNNKDLFYILPKTEYLIDTNRSQIDITFVRNLIYSNFKKYMETYFQITENEDNEELFILIKTTLYFYNLENNTMLNRNIPNDLNYRLFNY</sequence>
<dbReference type="AlphaFoldDB" id="A0A5C8EHM7"/>
<evidence type="ECO:0000313" key="1">
    <source>
        <dbReference type="EMBL" id="TXJ37226.1"/>
    </source>
</evidence>
<evidence type="ECO:0000313" key="2">
    <source>
        <dbReference type="Proteomes" id="UP000323176"/>
    </source>
</evidence>